<reference evidence="3 4" key="1">
    <citation type="submission" date="2020-04" db="EMBL/GenBank/DDBJ databases">
        <title>Description of novel Gluconacetobacter.</title>
        <authorList>
            <person name="Sombolestani A."/>
        </authorList>
    </citation>
    <scope>NUCLEOTIDE SEQUENCE [LARGE SCALE GENOMIC DNA]</scope>
    <source>
        <strain evidence="2 3">LMG 1728</strain>
        <strain evidence="1 4">LMG 1731</strain>
    </source>
</reference>
<keyword evidence="3" id="KW-1185">Reference proteome</keyword>
<evidence type="ECO:0000313" key="1">
    <source>
        <dbReference type="EMBL" id="MBB2164320.1"/>
    </source>
</evidence>
<proteinExistence type="predicted"/>
<evidence type="ECO:0000313" key="2">
    <source>
        <dbReference type="EMBL" id="MBB2193610.1"/>
    </source>
</evidence>
<accession>A0A7W4IK40</accession>
<dbReference type="AlphaFoldDB" id="A0A7W4IK40"/>
<dbReference type="EMBL" id="JABEQO010000007">
    <property type="protein sequence ID" value="MBB2164320.1"/>
    <property type="molecule type" value="Genomic_DNA"/>
</dbReference>
<dbReference type="RefSeq" id="WP_182973569.1">
    <property type="nucleotide sequence ID" value="NZ_JABEQN010000007.1"/>
</dbReference>
<protein>
    <submittedName>
        <fullName evidence="1">Uncharacterized protein</fullName>
    </submittedName>
</protein>
<dbReference type="Proteomes" id="UP000540490">
    <property type="component" value="Unassembled WGS sequence"/>
</dbReference>
<name>A0A7W4IK40_9PROT</name>
<dbReference type="Proteomes" id="UP000561077">
    <property type="component" value="Unassembled WGS sequence"/>
</dbReference>
<gene>
    <name evidence="2" type="ORF">HLH25_08140</name>
    <name evidence="1" type="ORF">HLH26_07150</name>
</gene>
<dbReference type="EMBL" id="JABEQN010000007">
    <property type="protein sequence ID" value="MBB2193610.1"/>
    <property type="molecule type" value="Genomic_DNA"/>
</dbReference>
<evidence type="ECO:0000313" key="3">
    <source>
        <dbReference type="Proteomes" id="UP000540490"/>
    </source>
</evidence>
<sequence>MTAGFAIPAAFDAAAVPPWKLLRCAPAEIRGVVVSIRDTLHESRMIAFRSGAHALPVPEIATLIGEQADVLTRTLPEIVQRGFAAWDDEGCLYSPHLLARELRRQERARKAAERAARQDAIEAAIAAGELPADMTIQTMANQTNARRGGRPRKGESPEAAYARRLAEAEHAGQQRSMRLLRTVETPKTETGNQNRNGFSVSGVSVSVPVSGVSLDLDRDINFSPSESEETAETETQPETAPVPPELLAETANRVLCAAGWERTALSRQMGAIRGWLQRGCPADVLVEAVETHVQAMKANEDTPRHMGAFQKAIGAAWEAHRTLSLMPEEIGRPAAPTPEWERRAREDYGHDQRLFASIMQTEGDYTKVRRLWADKARELGRPITELRLESYLAAYRPQEDAA</sequence>
<comment type="caution">
    <text evidence="1">The sequence shown here is derived from an EMBL/GenBank/DDBJ whole genome shotgun (WGS) entry which is preliminary data.</text>
</comment>
<organism evidence="1 4">
    <name type="scientific">Gluconacetobacter dulcium</name>
    <dbReference type="NCBI Taxonomy" id="2729096"/>
    <lineage>
        <taxon>Bacteria</taxon>
        <taxon>Pseudomonadati</taxon>
        <taxon>Pseudomonadota</taxon>
        <taxon>Alphaproteobacteria</taxon>
        <taxon>Acetobacterales</taxon>
        <taxon>Acetobacteraceae</taxon>
        <taxon>Gluconacetobacter</taxon>
    </lineage>
</organism>
<evidence type="ECO:0000313" key="4">
    <source>
        <dbReference type="Proteomes" id="UP000561077"/>
    </source>
</evidence>